<dbReference type="GO" id="GO:0005525">
    <property type="term" value="F:GTP binding"/>
    <property type="evidence" value="ECO:0007669"/>
    <property type="project" value="UniProtKB-KW"/>
</dbReference>
<dbReference type="PROSITE" id="PS51420">
    <property type="entry name" value="RHO"/>
    <property type="match status" value="1"/>
</dbReference>
<dbReference type="PANTHER" id="PTHR47978">
    <property type="match status" value="1"/>
</dbReference>
<evidence type="ECO:0000256" key="1">
    <source>
        <dbReference type="ARBA" id="ARBA00004342"/>
    </source>
</evidence>
<keyword evidence="4" id="KW-1003">Cell membrane</keyword>
<dbReference type="InterPro" id="IPR005225">
    <property type="entry name" value="Small_GTP-bd"/>
</dbReference>
<keyword evidence="7" id="KW-0342">GTP-binding</keyword>
<dbReference type="OrthoDB" id="63533at2759"/>
<dbReference type="SMART" id="SM00176">
    <property type="entry name" value="RAN"/>
    <property type="match status" value="1"/>
</dbReference>
<dbReference type="AlphaFoldDB" id="A0A8H4J3W8"/>
<dbReference type="GO" id="GO:0005886">
    <property type="term" value="C:plasma membrane"/>
    <property type="evidence" value="ECO:0007669"/>
    <property type="project" value="UniProtKB-SubCell"/>
</dbReference>
<evidence type="ECO:0000256" key="9">
    <source>
        <dbReference type="ARBA" id="ARBA00023288"/>
    </source>
</evidence>
<comment type="similarity">
    <text evidence="2">Belongs to the small GTPase superfamily. Rab family.</text>
</comment>
<dbReference type="GO" id="GO:0005768">
    <property type="term" value="C:endosome"/>
    <property type="evidence" value="ECO:0007669"/>
    <property type="project" value="UniProtKB-ARBA"/>
</dbReference>
<dbReference type="InterPro" id="IPR027417">
    <property type="entry name" value="P-loop_NTPase"/>
</dbReference>
<organism evidence="12 13">
    <name type="scientific">Botryosphaeria dothidea</name>
    <dbReference type="NCBI Taxonomy" id="55169"/>
    <lineage>
        <taxon>Eukaryota</taxon>
        <taxon>Fungi</taxon>
        <taxon>Dikarya</taxon>
        <taxon>Ascomycota</taxon>
        <taxon>Pezizomycotina</taxon>
        <taxon>Dothideomycetes</taxon>
        <taxon>Dothideomycetes incertae sedis</taxon>
        <taxon>Botryosphaeriales</taxon>
        <taxon>Botryosphaeriaceae</taxon>
        <taxon>Botryosphaeria</taxon>
    </lineage>
</organism>
<dbReference type="Gene3D" id="3.40.50.300">
    <property type="entry name" value="P-loop containing nucleotide triphosphate hydrolases"/>
    <property type="match status" value="1"/>
</dbReference>
<accession>A0A8H4J3W8</accession>
<keyword evidence="9" id="KW-0449">Lipoprotein</keyword>
<evidence type="ECO:0000256" key="3">
    <source>
        <dbReference type="ARBA" id="ARBA00022448"/>
    </source>
</evidence>
<keyword evidence="10" id="KW-0636">Prenylation</keyword>
<dbReference type="SMART" id="SM00174">
    <property type="entry name" value="RHO"/>
    <property type="match status" value="1"/>
</dbReference>
<evidence type="ECO:0000256" key="5">
    <source>
        <dbReference type="ARBA" id="ARBA00022741"/>
    </source>
</evidence>
<keyword evidence="8" id="KW-0472">Membrane</keyword>
<dbReference type="GO" id="GO:0003924">
    <property type="term" value="F:GTPase activity"/>
    <property type="evidence" value="ECO:0007669"/>
    <property type="project" value="InterPro"/>
</dbReference>
<dbReference type="GO" id="GO:0016050">
    <property type="term" value="P:vesicle organization"/>
    <property type="evidence" value="ECO:0007669"/>
    <property type="project" value="UniProtKB-ARBA"/>
</dbReference>
<evidence type="ECO:0000256" key="6">
    <source>
        <dbReference type="ARBA" id="ARBA00022927"/>
    </source>
</evidence>
<evidence type="ECO:0000256" key="8">
    <source>
        <dbReference type="ARBA" id="ARBA00023136"/>
    </source>
</evidence>
<comment type="subcellular location">
    <subcellularLocation>
        <location evidence="1">Cell membrane</location>
        <topology evidence="1">Lipid-anchor</topology>
        <orientation evidence="1">Cytoplasmic side</orientation>
    </subcellularLocation>
</comment>
<keyword evidence="13" id="KW-1185">Reference proteome</keyword>
<dbReference type="PROSITE" id="PS51421">
    <property type="entry name" value="RAS"/>
    <property type="match status" value="1"/>
</dbReference>
<evidence type="ECO:0000313" key="12">
    <source>
        <dbReference type="EMBL" id="KAF4311663.1"/>
    </source>
</evidence>
<dbReference type="Pfam" id="PF00071">
    <property type="entry name" value="Ras"/>
    <property type="match status" value="1"/>
</dbReference>
<keyword evidence="3" id="KW-0813">Transport</keyword>
<dbReference type="EMBL" id="WWBZ02000009">
    <property type="protein sequence ID" value="KAF4311663.1"/>
    <property type="molecule type" value="Genomic_DNA"/>
</dbReference>
<evidence type="ECO:0000256" key="2">
    <source>
        <dbReference type="ARBA" id="ARBA00006270"/>
    </source>
</evidence>
<feature type="compositionally biased region" description="Basic residues" evidence="11">
    <location>
        <begin position="51"/>
        <end position="68"/>
    </location>
</feature>
<keyword evidence="5" id="KW-0547">Nucleotide-binding</keyword>
<evidence type="ECO:0000256" key="7">
    <source>
        <dbReference type="ARBA" id="ARBA00023134"/>
    </source>
</evidence>
<dbReference type="PROSITE" id="PS51419">
    <property type="entry name" value="RAB"/>
    <property type="match status" value="1"/>
</dbReference>
<dbReference type="CDD" id="cd01860">
    <property type="entry name" value="Rab5_related"/>
    <property type="match status" value="1"/>
</dbReference>
<protein>
    <submittedName>
        <fullName evidence="12">Ras GTPase</fullName>
    </submittedName>
</protein>
<dbReference type="SMART" id="SM00173">
    <property type="entry name" value="RAS"/>
    <property type="match status" value="1"/>
</dbReference>
<gene>
    <name evidence="12" type="ORF">GTA08_BOTSDO12839</name>
</gene>
<dbReference type="NCBIfam" id="TIGR00231">
    <property type="entry name" value="small_GTP"/>
    <property type="match status" value="1"/>
</dbReference>
<sequence length="297" mass="32712">MTMPTPNQRSASHTLAKPFVRCPDKLHQHPTSTPQIYTTTLPPQRPISSRASKHRRTHRHLAHARRRSSTPTAFRPTAMSARVQPGGRPGGSRFAQFKLVLLGESAVGKSSLVLRFVKDQFDDYRESTIGAAFLTQTIALDDNTTVKFEIWDTAGQERYKSLAPMYYRNANCAVVVYDITQASSLDKAKAWVKELQRQANENIVIALAGNKLDLVTENPDKRAIPAADAEQYAREAGLLFFETSAKTAENVRELFTAIAKKLPLDQAGPRNIRSGPRPGVDLRPEATSGQGAAGCNC</sequence>
<feature type="region of interest" description="Disordered" evidence="11">
    <location>
        <begin position="24"/>
        <end position="89"/>
    </location>
</feature>
<dbReference type="InterPro" id="IPR001806">
    <property type="entry name" value="Small_GTPase"/>
</dbReference>
<evidence type="ECO:0000256" key="4">
    <source>
        <dbReference type="ARBA" id="ARBA00022475"/>
    </source>
</evidence>
<evidence type="ECO:0000256" key="11">
    <source>
        <dbReference type="SAM" id="MobiDB-lite"/>
    </source>
</evidence>
<evidence type="ECO:0000256" key="10">
    <source>
        <dbReference type="ARBA" id="ARBA00023289"/>
    </source>
</evidence>
<feature type="region of interest" description="Disordered" evidence="11">
    <location>
        <begin position="266"/>
        <end position="297"/>
    </location>
</feature>
<reference evidence="12" key="1">
    <citation type="submission" date="2020-04" db="EMBL/GenBank/DDBJ databases">
        <title>Genome Assembly and Annotation of Botryosphaeria dothidea sdau 11-99, a Latent Pathogen of Apple Fruit Ring Rot in China.</title>
        <authorList>
            <person name="Yu C."/>
            <person name="Diao Y."/>
            <person name="Lu Q."/>
            <person name="Zhao J."/>
            <person name="Cui S."/>
            <person name="Peng C."/>
            <person name="He B."/>
            <person name="Liu H."/>
        </authorList>
    </citation>
    <scope>NUCLEOTIDE SEQUENCE [LARGE SCALE GENOMIC DNA]</scope>
    <source>
        <strain evidence="12">Sdau11-99</strain>
    </source>
</reference>
<dbReference type="SUPFAM" id="SSF52540">
    <property type="entry name" value="P-loop containing nucleoside triphosphate hydrolases"/>
    <property type="match status" value="1"/>
</dbReference>
<evidence type="ECO:0000313" key="13">
    <source>
        <dbReference type="Proteomes" id="UP000572817"/>
    </source>
</evidence>
<keyword evidence="6" id="KW-0653">Protein transport</keyword>
<dbReference type="GO" id="GO:0015031">
    <property type="term" value="P:protein transport"/>
    <property type="evidence" value="ECO:0007669"/>
    <property type="project" value="UniProtKB-KW"/>
</dbReference>
<dbReference type="FunFam" id="3.40.50.300:FF:000464">
    <property type="entry name" value="GTP-binding protein ypt5"/>
    <property type="match status" value="1"/>
</dbReference>
<comment type="caution">
    <text evidence="12">The sequence shown here is derived from an EMBL/GenBank/DDBJ whole genome shotgun (WGS) entry which is preliminary data.</text>
</comment>
<dbReference type="PRINTS" id="PR00449">
    <property type="entry name" value="RASTRNSFRMNG"/>
</dbReference>
<dbReference type="Proteomes" id="UP000572817">
    <property type="component" value="Unassembled WGS sequence"/>
</dbReference>
<dbReference type="SMART" id="SM00175">
    <property type="entry name" value="RAB"/>
    <property type="match status" value="1"/>
</dbReference>
<dbReference type="GO" id="GO:0016192">
    <property type="term" value="P:vesicle-mediated transport"/>
    <property type="evidence" value="ECO:0007669"/>
    <property type="project" value="UniProtKB-ARBA"/>
</dbReference>
<proteinExistence type="inferred from homology"/>
<name>A0A8H4J3W8_9PEZI</name>
<feature type="compositionally biased region" description="Polar residues" evidence="11">
    <location>
        <begin position="29"/>
        <end position="50"/>
    </location>
</feature>